<evidence type="ECO:0000256" key="4">
    <source>
        <dbReference type="ARBA" id="ARBA00022989"/>
    </source>
</evidence>
<keyword evidence="9" id="KW-1185">Reference proteome</keyword>
<organism evidence="8 9">
    <name type="scientific">Lachnellula cervina</name>
    <dbReference type="NCBI Taxonomy" id="1316786"/>
    <lineage>
        <taxon>Eukaryota</taxon>
        <taxon>Fungi</taxon>
        <taxon>Dikarya</taxon>
        <taxon>Ascomycota</taxon>
        <taxon>Pezizomycotina</taxon>
        <taxon>Leotiomycetes</taxon>
        <taxon>Helotiales</taxon>
        <taxon>Lachnaceae</taxon>
        <taxon>Lachnellula</taxon>
    </lineage>
</organism>
<feature type="compositionally biased region" description="Polar residues" evidence="6">
    <location>
        <begin position="20"/>
        <end position="29"/>
    </location>
</feature>
<feature type="transmembrane region" description="Helical" evidence="7">
    <location>
        <begin position="411"/>
        <end position="430"/>
    </location>
</feature>
<dbReference type="Pfam" id="PF07690">
    <property type="entry name" value="MFS_1"/>
    <property type="match status" value="1"/>
</dbReference>
<protein>
    <submittedName>
        <fullName evidence="8">Putative transporter</fullName>
    </submittedName>
</protein>
<evidence type="ECO:0000313" key="8">
    <source>
        <dbReference type="EMBL" id="TVY59252.1"/>
    </source>
</evidence>
<accession>A0A7D8YTP4</accession>
<dbReference type="GO" id="GO:0016020">
    <property type="term" value="C:membrane"/>
    <property type="evidence" value="ECO:0007669"/>
    <property type="project" value="UniProtKB-SubCell"/>
</dbReference>
<name>A0A7D8YTP4_9HELO</name>
<feature type="transmembrane region" description="Helical" evidence="7">
    <location>
        <begin position="540"/>
        <end position="561"/>
    </location>
</feature>
<dbReference type="EMBL" id="QGMG01000009">
    <property type="protein sequence ID" value="TVY59252.1"/>
    <property type="molecule type" value="Genomic_DNA"/>
</dbReference>
<dbReference type="Gene3D" id="1.20.1250.20">
    <property type="entry name" value="MFS general substrate transporter like domains"/>
    <property type="match status" value="2"/>
</dbReference>
<proteinExistence type="predicted"/>
<dbReference type="InterPro" id="IPR036259">
    <property type="entry name" value="MFS_trans_sf"/>
</dbReference>
<dbReference type="PANTHER" id="PTHR43791">
    <property type="entry name" value="PERMEASE-RELATED"/>
    <property type="match status" value="1"/>
</dbReference>
<dbReference type="OrthoDB" id="1935484at2759"/>
<feature type="transmembrane region" description="Helical" evidence="7">
    <location>
        <begin position="261"/>
        <end position="280"/>
    </location>
</feature>
<evidence type="ECO:0000256" key="7">
    <source>
        <dbReference type="SAM" id="Phobius"/>
    </source>
</evidence>
<keyword evidence="3 7" id="KW-0812">Transmembrane</keyword>
<dbReference type="FunFam" id="1.20.1250.20:FF:000106">
    <property type="entry name" value="MFS transporter, putative"/>
    <property type="match status" value="1"/>
</dbReference>
<dbReference type="SUPFAM" id="SSF103473">
    <property type="entry name" value="MFS general substrate transporter"/>
    <property type="match status" value="1"/>
</dbReference>
<feature type="transmembrane region" description="Helical" evidence="7">
    <location>
        <begin position="442"/>
        <end position="462"/>
    </location>
</feature>
<feature type="transmembrane region" description="Helical" evidence="7">
    <location>
        <begin position="379"/>
        <end position="399"/>
    </location>
</feature>
<sequence length="599" mass="68439">MSQSDEKGVGPNVNDRGDESIQSPTTQAPKKSWWNIGGPDISFAPVDPVSVTNSSSTSIKEDIETSGEQTIHGSVFDDSKAAELYQPVEKYEGRHRFDPNATWTEEEERKLIRSLDWRICLPACMMFFALQLDRGNISQALSDNMLKDLHMTTNDYNNGMSIFYCSFLFAELPSQLVSKKIGPDNWIPYYSVVAICQVRITGRTTFYITRFLLGLCEGYVHSGQNSIHKKVHALTCKLVTVVLYLSYFYKNKELPVRLSYFWTSYVSTNIVSAFLAYGILHLRGHGGMAGWRWLFAIEGGLTGLIGVLSWFYLPPSPTQTKAHGLKGWFRGKKGWFTDHQEVIMVTRILRDDPGKATMHNRQAITPKLLWESLTDYDMWPIYLIGLTWTVPMTPPMNYLTLTLKALGFSTFNTNLLVIPSSVLFILQLLFWTWLSEKINQRFIVGLFSQIWVIPLLVALEVLPTKFPHSQWVRYGISSLIVGYPYVHAILVAITSRNAGTVRTRTVGSSLYNMAVQTSNIISTQIYLDKDKPLYRTGNKVLLGIAAWNFCLFIGAKAYYFWKNKKRDEVWDSMSREQKLHYLETTKDKGNKRLDFRFAH</sequence>
<feature type="transmembrane region" description="Helical" evidence="7">
    <location>
        <begin position="292"/>
        <end position="313"/>
    </location>
</feature>
<feature type="region of interest" description="Disordered" evidence="6">
    <location>
        <begin position="1"/>
        <end position="36"/>
    </location>
</feature>
<evidence type="ECO:0000256" key="3">
    <source>
        <dbReference type="ARBA" id="ARBA00022692"/>
    </source>
</evidence>
<gene>
    <name evidence="8" type="primary">YIL166C_0</name>
    <name evidence="8" type="ORF">LCER1_G000242</name>
</gene>
<keyword evidence="2" id="KW-0813">Transport</keyword>
<evidence type="ECO:0000256" key="1">
    <source>
        <dbReference type="ARBA" id="ARBA00004141"/>
    </source>
</evidence>
<evidence type="ECO:0000256" key="6">
    <source>
        <dbReference type="SAM" id="MobiDB-lite"/>
    </source>
</evidence>
<evidence type="ECO:0000256" key="2">
    <source>
        <dbReference type="ARBA" id="ARBA00022448"/>
    </source>
</evidence>
<dbReference type="AlphaFoldDB" id="A0A7D8YTP4"/>
<feature type="transmembrane region" description="Helical" evidence="7">
    <location>
        <begin position="474"/>
        <end position="493"/>
    </location>
</feature>
<keyword evidence="4 7" id="KW-1133">Transmembrane helix</keyword>
<reference evidence="8 9" key="1">
    <citation type="submission" date="2018-05" db="EMBL/GenBank/DDBJ databases">
        <title>Whole genome sequencing for identification of molecular markers to develop diagnostic detection tools for the regulated plant pathogen Lachnellula willkommii.</title>
        <authorList>
            <person name="Giroux E."/>
            <person name="Bilodeau G."/>
        </authorList>
    </citation>
    <scope>NUCLEOTIDE SEQUENCE [LARGE SCALE GENOMIC DNA]</scope>
    <source>
        <strain evidence="8 9">CBS 625.97</strain>
    </source>
</reference>
<comment type="subcellular location">
    <subcellularLocation>
        <location evidence="1">Membrane</location>
        <topology evidence="1">Multi-pass membrane protein</topology>
    </subcellularLocation>
</comment>
<evidence type="ECO:0000256" key="5">
    <source>
        <dbReference type="ARBA" id="ARBA00023136"/>
    </source>
</evidence>
<dbReference type="Proteomes" id="UP000481288">
    <property type="component" value="Unassembled WGS sequence"/>
</dbReference>
<dbReference type="PANTHER" id="PTHR43791:SF104">
    <property type="entry name" value="MAJOR FACILITATOR SUPERFAMILY (MFS) PROFILE DOMAIN-CONTAINING PROTEIN-RELATED"/>
    <property type="match status" value="1"/>
</dbReference>
<comment type="caution">
    <text evidence="8">The sequence shown here is derived from an EMBL/GenBank/DDBJ whole genome shotgun (WGS) entry which is preliminary data.</text>
</comment>
<dbReference type="FunFam" id="1.20.1250.20:FF:000247">
    <property type="entry name" value="MFS general substrate transporter"/>
    <property type="match status" value="1"/>
</dbReference>
<keyword evidence="5 7" id="KW-0472">Membrane</keyword>
<dbReference type="GO" id="GO:0022857">
    <property type="term" value="F:transmembrane transporter activity"/>
    <property type="evidence" value="ECO:0007669"/>
    <property type="project" value="InterPro"/>
</dbReference>
<evidence type="ECO:0000313" key="9">
    <source>
        <dbReference type="Proteomes" id="UP000481288"/>
    </source>
</evidence>
<dbReference type="InterPro" id="IPR011701">
    <property type="entry name" value="MFS"/>
</dbReference>